<comment type="caution">
    <text evidence="3">The sequence shown here is derived from an EMBL/GenBank/DDBJ whole genome shotgun (WGS) entry which is preliminary data.</text>
</comment>
<sequence length="284" mass="30915">MKLKSLLLLPLLGIASAADIRLVAWNLEWFPGHSPTAEASAVDAHKKAAAEVIQREKPDIFIGEEVRNWQVFADLAAVTPDLRAVVVSSFRSETDGTLWPQQVGIASKLPVEAAWSEAWQQTIGVPRGFSFAAVNLPAPETGVLLIYGVHLKSNRGSSDDHAAAANSRMREESAAQLLQHVSLMERLAFKGRIRGIVIAGDFNTNQDGQFGDKTLEILTKGGFHNTWEDVAKKDRLSWHGSSQFEPTTFDYILTKGLPPGSAKLIEVPEAASDHSPVTITLSFP</sequence>
<evidence type="ECO:0000259" key="2">
    <source>
        <dbReference type="Pfam" id="PF03372"/>
    </source>
</evidence>
<dbReference type="EMBL" id="JBBUKT010000011">
    <property type="protein sequence ID" value="MEK7953479.1"/>
    <property type="molecule type" value="Genomic_DNA"/>
</dbReference>
<dbReference type="Pfam" id="PF03372">
    <property type="entry name" value="Exo_endo_phos"/>
    <property type="match status" value="1"/>
</dbReference>
<name>A0ABU9B2R5_9BACT</name>
<feature type="signal peptide" evidence="1">
    <location>
        <begin position="1"/>
        <end position="17"/>
    </location>
</feature>
<evidence type="ECO:0000313" key="3">
    <source>
        <dbReference type="EMBL" id="MEK7953479.1"/>
    </source>
</evidence>
<evidence type="ECO:0000313" key="4">
    <source>
        <dbReference type="Proteomes" id="UP001371305"/>
    </source>
</evidence>
<protein>
    <submittedName>
        <fullName evidence="3">Endonuclease/exonuclease/phosphatase family protein</fullName>
    </submittedName>
</protein>
<accession>A0ABU9B2R5</accession>
<feature type="domain" description="Endonuclease/exonuclease/phosphatase" evidence="2">
    <location>
        <begin position="24"/>
        <end position="274"/>
    </location>
</feature>
<reference evidence="3 4" key="1">
    <citation type="submission" date="2024-04" db="EMBL/GenBank/DDBJ databases">
        <title>Luteolibacter sp. isolated from soil.</title>
        <authorList>
            <person name="An J."/>
        </authorList>
    </citation>
    <scope>NUCLEOTIDE SEQUENCE [LARGE SCALE GENOMIC DNA]</scope>
    <source>
        <strain evidence="3 4">Y139</strain>
    </source>
</reference>
<dbReference type="GO" id="GO:0004519">
    <property type="term" value="F:endonuclease activity"/>
    <property type="evidence" value="ECO:0007669"/>
    <property type="project" value="UniProtKB-KW"/>
</dbReference>
<dbReference type="SUPFAM" id="SSF56219">
    <property type="entry name" value="DNase I-like"/>
    <property type="match status" value="1"/>
</dbReference>
<keyword evidence="3" id="KW-0255">Endonuclease</keyword>
<organism evidence="3 4">
    <name type="scientific">Luteolibacter soli</name>
    <dbReference type="NCBI Taxonomy" id="3135280"/>
    <lineage>
        <taxon>Bacteria</taxon>
        <taxon>Pseudomonadati</taxon>
        <taxon>Verrucomicrobiota</taxon>
        <taxon>Verrucomicrobiia</taxon>
        <taxon>Verrucomicrobiales</taxon>
        <taxon>Verrucomicrobiaceae</taxon>
        <taxon>Luteolibacter</taxon>
    </lineage>
</organism>
<evidence type="ECO:0000256" key="1">
    <source>
        <dbReference type="SAM" id="SignalP"/>
    </source>
</evidence>
<dbReference type="RefSeq" id="WP_341407243.1">
    <property type="nucleotide sequence ID" value="NZ_JBBUKT010000011.1"/>
</dbReference>
<dbReference type="Proteomes" id="UP001371305">
    <property type="component" value="Unassembled WGS sequence"/>
</dbReference>
<dbReference type="InterPro" id="IPR036691">
    <property type="entry name" value="Endo/exonu/phosph_ase_sf"/>
</dbReference>
<keyword evidence="1" id="KW-0732">Signal</keyword>
<gene>
    <name evidence="3" type="ORF">WKV53_23395</name>
</gene>
<keyword evidence="3" id="KW-0378">Hydrolase</keyword>
<keyword evidence="3" id="KW-0540">Nuclease</keyword>
<dbReference type="InterPro" id="IPR005135">
    <property type="entry name" value="Endo/exonuclease/phosphatase"/>
</dbReference>
<dbReference type="Gene3D" id="3.60.10.10">
    <property type="entry name" value="Endonuclease/exonuclease/phosphatase"/>
    <property type="match status" value="1"/>
</dbReference>
<keyword evidence="4" id="KW-1185">Reference proteome</keyword>
<proteinExistence type="predicted"/>
<feature type="chain" id="PRO_5045255464" evidence="1">
    <location>
        <begin position="18"/>
        <end position="284"/>
    </location>
</feature>